<keyword evidence="2" id="KW-1185">Reference proteome</keyword>
<dbReference type="AlphaFoldDB" id="A0A4S4C4G6"/>
<evidence type="ECO:0000313" key="1">
    <source>
        <dbReference type="EMBL" id="THF82448.1"/>
    </source>
</evidence>
<proteinExistence type="predicted"/>
<protein>
    <submittedName>
        <fullName evidence="1">BA3454 family stress response protein</fullName>
    </submittedName>
</protein>
<dbReference type="OrthoDB" id="2721802at2"/>
<dbReference type="InterPro" id="IPR049728">
    <property type="entry name" value="BA3454-like"/>
</dbReference>
<comment type="caution">
    <text evidence="1">The sequence shown here is derived from an EMBL/GenBank/DDBJ whole genome shotgun (WGS) entry which is preliminary data.</text>
</comment>
<reference evidence="1 2" key="1">
    <citation type="submission" date="2019-04" db="EMBL/GenBank/DDBJ databases">
        <title>Bacillus sediminilitoris sp. nov., isolated from a tidal flat sediment on the East China Sea.</title>
        <authorList>
            <person name="Wei Y."/>
            <person name="Mao H."/>
            <person name="Fang J."/>
        </authorList>
    </citation>
    <scope>NUCLEOTIDE SEQUENCE [LARGE SCALE GENOMIC DNA]</scope>
    <source>
        <strain evidence="1 2">DSL-17</strain>
    </source>
</reference>
<organism evidence="1 2">
    <name type="scientific">Metabacillus sediminilitoris</name>
    <dbReference type="NCBI Taxonomy" id="2567941"/>
    <lineage>
        <taxon>Bacteria</taxon>
        <taxon>Bacillati</taxon>
        <taxon>Bacillota</taxon>
        <taxon>Bacilli</taxon>
        <taxon>Bacillales</taxon>
        <taxon>Bacillaceae</taxon>
        <taxon>Metabacillus</taxon>
    </lineage>
</organism>
<dbReference type="NCBIfam" id="NF033491">
    <property type="entry name" value="BA3454_fam"/>
    <property type="match status" value="1"/>
</dbReference>
<sequence>MIEIIVTVELNGKHYQTNVIGYKEMSTEKIERLAKQQVFKQWGE</sequence>
<gene>
    <name evidence="1" type="ORF">E6W99_03185</name>
</gene>
<dbReference type="Proteomes" id="UP000310334">
    <property type="component" value="Unassembled WGS sequence"/>
</dbReference>
<evidence type="ECO:0000313" key="2">
    <source>
        <dbReference type="Proteomes" id="UP000310334"/>
    </source>
</evidence>
<dbReference type="EMBL" id="SSNT01000002">
    <property type="protein sequence ID" value="THF82448.1"/>
    <property type="molecule type" value="Genomic_DNA"/>
</dbReference>
<accession>A0A4S4C4G6</accession>
<dbReference type="RefSeq" id="WP_136351745.1">
    <property type="nucleotide sequence ID" value="NZ_CP046266.1"/>
</dbReference>
<name>A0A4S4C4G6_9BACI</name>